<evidence type="ECO:0000313" key="1">
    <source>
        <dbReference type="EMBL" id="CAK5266939.1"/>
    </source>
</evidence>
<gene>
    <name evidence="1" type="ORF">MYCIT1_LOCUS8985</name>
</gene>
<keyword evidence="2" id="KW-1185">Reference proteome</keyword>
<dbReference type="EMBL" id="CAVNYO010000110">
    <property type="protein sequence ID" value="CAK5266939.1"/>
    <property type="molecule type" value="Genomic_DNA"/>
</dbReference>
<name>A0AAD2GZD8_9AGAR</name>
<comment type="caution">
    <text evidence="1">The sequence shown here is derived from an EMBL/GenBank/DDBJ whole genome shotgun (WGS) entry which is preliminary data.</text>
</comment>
<dbReference type="AlphaFoldDB" id="A0AAD2GZD8"/>
<protein>
    <submittedName>
        <fullName evidence="1">Uncharacterized protein</fullName>
    </submittedName>
</protein>
<evidence type="ECO:0000313" key="2">
    <source>
        <dbReference type="Proteomes" id="UP001295794"/>
    </source>
</evidence>
<dbReference type="Proteomes" id="UP001295794">
    <property type="component" value="Unassembled WGS sequence"/>
</dbReference>
<reference evidence="1" key="1">
    <citation type="submission" date="2023-11" db="EMBL/GenBank/DDBJ databases">
        <authorList>
            <person name="De Vega J J."/>
            <person name="De Vega J J."/>
        </authorList>
    </citation>
    <scope>NUCLEOTIDE SEQUENCE</scope>
</reference>
<accession>A0AAD2GZD8</accession>
<sequence>MRSLLSSLSGGKVSRVADWEDRGRRDSAERKAGSRRRHVFERYHIYMYARSALMGMSARVDRMRRG</sequence>
<organism evidence="1 2">
    <name type="scientific">Mycena citricolor</name>
    <dbReference type="NCBI Taxonomy" id="2018698"/>
    <lineage>
        <taxon>Eukaryota</taxon>
        <taxon>Fungi</taxon>
        <taxon>Dikarya</taxon>
        <taxon>Basidiomycota</taxon>
        <taxon>Agaricomycotina</taxon>
        <taxon>Agaricomycetes</taxon>
        <taxon>Agaricomycetidae</taxon>
        <taxon>Agaricales</taxon>
        <taxon>Marasmiineae</taxon>
        <taxon>Mycenaceae</taxon>
        <taxon>Mycena</taxon>
    </lineage>
</organism>
<proteinExistence type="predicted"/>